<proteinExistence type="predicted"/>
<protein>
    <submittedName>
        <fullName evidence="3">Myo-inositol 2-dehydrogenase</fullName>
        <ecNumber evidence="3">1.1.1.18</ecNumber>
    </submittedName>
</protein>
<gene>
    <name evidence="3" type="primary">iolG_46</name>
    <name evidence="3" type="ORF">SDC9_68667</name>
</gene>
<dbReference type="GO" id="GO:0000166">
    <property type="term" value="F:nucleotide binding"/>
    <property type="evidence" value="ECO:0007669"/>
    <property type="project" value="InterPro"/>
</dbReference>
<dbReference type="EC" id="1.1.1.18" evidence="3"/>
<dbReference type="PANTHER" id="PTHR43377:SF1">
    <property type="entry name" value="BILIVERDIN REDUCTASE A"/>
    <property type="match status" value="1"/>
</dbReference>
<feature type="domain" description="GFO/IDH/MocA-like oxidoreductase" evidence="2">
    <location>
        <begin position="142"/>
        <end position="266"/>
    </location>
</feature>
<feature type="domain" description="Gfo/Idh/MocA-like oxidoreductase N-terminal" evidence="1">
    <location>
        <begin position="17"/>
        <end position="134"/>
    </location>
</feature>
<evidence type="ECO:0000313" key="3">
    <source>
        <dbReference type="EMBL" id="MPM22216.1"/>
    </source>
</evidence>
<keyword evidence="3" id="KW-0560">Oxidoreductase</keyword>
<dbReference type="Gene3D" id="3.40.50.720">
    <property type="entry name" value="NAD(P)-binding Rossmann-like Domain"/>
    <property type="match status" value="1"/>
</dbReference>
<accession>A0A644Y137</accession>
<dbReference type="Gene3D" id="3.30.360.10">
    <property type="entry name" value="Dihydrodipicolinate Reductase, domain 2"/>
    <property type="match status" value="1"/>
</dbReference>
<dbReference type="PANTHER" id="PTHR43377">
    <property type="entry name" value="BILIVERDIN REDUCTASE A"/>
    <property type="match status" value="1"/>
</dbReference>
<sequence>MNTKLYINHCFMSNKIKLSIIGFGRMGLTHYSIINSRPDVEIESIVDTSPIVLTMMKKYLSIKTYKDYNELFESSRPDAILVCTPPNLHYDVIEKASQKGIHVFAEKPFTTKYEEAIKLKNLFDSSELVNQVGYVNRFNDVFVKTKELLDDGVIGKVIRFKSEMFSCTITKSDDASGWRASRDSGGGAIFEMASHAIDLVNYLIGKPDKVVGSSVSQIYSKAVEDAMSTTLLYRSGTSGTIYINWSDPSYRKPTNKIEIFGDKGRILADQHSIKIFANKADIEHNLREGWNTLYITDIFKPVPFYVRGNEFTRQLYHFVDCIQDRSLNNQCTFEDGANVHEVIDKIFSDYEINGKF</sequence>
<name>A0A644Y137_9ZZZZ</name>
<dbReference type="GO" id="GO:0050112">
    <property type="term" value="F:inositol 2-dehydrogenase (NAD+) activity"/>
    <property type="evidence" value="ECO:0007669"/>
    <property type="project" value="UniProtKB-EC"/>
</dbReference>
<reference evidence="3" key="1">
    <citation type="submission" date="2019-08" db="EMBL/GenBank/DDBJ databases">
        <authorList>
            <person name="Kucharzyk K."/>
            <person name="Murdoch R.W."/>
            <person name="Higgins S."/>
            <person name="Loffler F."/>
        </authorList>
    </citation>
    <scope>NUCLEOTIDE SEQUENCE</scope>
</reference>
<dbReference type="EMBL" id="VSSQ01003760">
    <property type="protein sequence ID" value="MPM22216.1"/>
    <property type="molecule type" value="Genomic_DNA"/>
</dbReference>
<evidence type="ECO:0000259" key="2">
    <source>
        <dbReference type="Pfam" id="PF22725"/>
    </source>
</evidence>
<dbReference type="Pfam" id="PF22725">
    <property type="entry name" value="GFO_IDH_MocA_C3"/>
    <property type="match status" value="1"/>
</dbReference>
<dbReference type="InterPro" id="IPR036291">
    <property type="entry name" value="NAD(P)-bd_dom_sf"/>
</dbReference>
<dbReference type="SUPFAM" id="SSF55347">
    <property type="entry name" value="Glyceraldehyde-3-phosphate dehydrogenase-like, C-terminal domain"/>
    <property type="match status" value="1"/>
</dbReference>
<dbReference type="Pfam" id="PF01408">
    <property type="entry name" value="GFO_IDH_MocA"/>
    <property type="match status" value="1"/>
</dbReference>
<comment type="caution">
    <text evidence="3">The sequence shown here is derived from an EMBL/GenBank/DDBJ whole genome shotgun (WGS) entry which is preliminary data.</text>
</comment>
<dbReference type="SUPFAM" id="SSF51735">
    <property type="entry name" value="NAD(P)-binding Rossmann-fold domains"/>
    <property type="match status" value="1"/>
</dbReference>
<dbReference type="AlphaFoldDB" id="A0A644Y137"/>
<dbReference type="InterPro" id="IPR051450">
    <property type="entry name" value="Gfo/Idh/MocA_Oxidoreductases"/>
</dbReference>
<organism evidence="3">
    <name type="scientific">bioreactor metagenome</name>
    <dbReference type="NCBI Taxonomy" id="1076179"/>
    <lineage>
        <taxon>unclassified sequences</taxon>
        <taxon>metagenomes</taxon>
        <taxon>ecological metagenomes</taxon>
    </lineage>
</organism>
<evidence type="ECO:0000259" key="1">
    <source>
        <dbReference type="Pfam" id="PF01408"/>
    </source>
</evidence>
<dbReference type="InterPro" id="IPR000683">
    <property type="entry name" value="Gfo/Idh/MocA-like_OxRdtase_N"/>
</dbReference>
<dbReference type="InterPro" id="IPR055170">
    <property type="entry name" value="GFO_IDH_MocA-like_dom"/>
</dbReference>